<dbReference type="PROSITE" id="PS50111">
    <property type="entry name" value="CHEMOTAXIS_TRANSDUC_2"/>
    <property type="match status" value="1"/>
</dbReference>
<evidence type="ECO:0000259" key="10">
    <source>
        <dbReference type="PROSITE" id="PS50885"/>
    </source>
</evidence>
<keyword evidence="7" id="KW-0175">Coiled coil</keyword>
<keyword evidence="3 8" id="KW-0472">Membrane</keyword>
<sequence>MKFYQSLKWKIVWPVLIVITMIISIMSMVIYRYTSEYITQQGTTITETIRIAVENTISARDYSEQILEKEMIAESVLLSLIVEDGTDYAELSELAERSGIDEFWITDGKGNTTLTNMAEDVDFFFGSDPNSQAYEFMDLITNKRDVVTQPAQVRTVDNQIFKFVGVSGWNSPQIIQVARNGQSLIELDQTIGSKSILMKMKEELSDQILYSGIFSNEDKILVSTSDDADQSVVQQTFTAVKSAAGASNENMTYDEKKAKAYTVPLSDGTYLFVVISNEILTEISNITFLSTSIALILLVIFIPLLVKRRLNNMDKITNSLLRISKGEADLTVRLDESGKDEMSKLAFAFNAMINKMQTIMKQVKSTSDHVYETTNSLLQSTDKGKEHSQLIAENLKHAATSASTQAEYANNSSSIIQEMMTATQSIAKSSSVVADLTAETASKAQNGEQSLKNVTKQMEHIEKNVEQSSAVVKSLDEGALEISKIIGMITGIAEQTNLLALNASIEAARAGEHGRGFAVVAGEVRNLAEQTADALQQITTLIQQNEQKARNSLQMMNNVSQEVCEGQEMMKHINQYFEDIYNSVQHISTKVHDFTATTEEMSASSQEIDHSLKEMVASIEGTTEQTIKLSTSTDEQLTLIKDIAQSTKENAEEADKLHDMVERFKVK</sequence>
<accession>A0A1E5LEQ3</accession>
<protein>
    <recommendedName>
        <fullName evidence="13">Chemotaxis protein</fullName>
    </recommendedName>
</protein>
<evidence type="ECO:0000256" key="4">
    <source>
        <dbReference type="ARBA" id="ARBA00023224"/>
    </source>
</evidence>
<dbReference type="Pfam" id="PF00672">
    <property type="entry name" value="HAMP"/>
    <property type="match status" value="1"/>
</dbReference>
<evidence type="ECO:0008006" key="13">
    <source>
        <dbReference type="Google" id="ProtNLM"/>
    </source>
</evidence>
<dbReference type="CDD" id="cd11386">
    <property type="entry name" value="MCP_signal"/>
    <property type="match status" value="1"/>
</dbReference>
<dbReference type="InterPro" id="IPR004089">
    <property type="entry name" value="MCPsignal_dom"/>
</dbReference>
<evidence type="ECO:0000256" key="8">
    <source>
        <dbReference type="SAM" id="Phobius"/>
    </source>
</evidence>
<dbReference type="GO" id="GO:0005886">
    <property type="term" value="C:plasma membrane"/>
    <property type="evidence" value="ECO:0007669"/>
    <property type="project" value="UniProtKB-SubCell"/>
</dbReference>
<organism evidence="11 12">
    <name type="scientific">Bacillus solimangrovi</name>
    <dbReference type="NCBI Taxonomy" id="1305675"/>
    <lineage>
        <taxon>Bacteria</taxon>
        <taxon>Bacillati</taxon>
        <taxon>Bacillota</taxon>
        <taxon>Bacilli</taxon>
        <taxon>Bacillales</taxon>
        <taxon>Bacillaceae</taxon>
        <taxon>Bacillus</taxon>
    </lineage>
</organism>
<dbReference type="PANTHER" id="PTHR32089:SF118">
    <property type="entry name" value="HEME-BASED AEROTACTIC TRANSDUCER HEMAT"/>
    <property type="match status" value="1"/>
</dbReference>
<dbReference type="CDD" id="cd06225">
    <property type="entry name" value="HAMP"/>
    <property type="match status" value="1"/>
</dbReference>
<name>A0A1E5LEQ3_9BACI</name>
<evidence type="ECO:0000256" key="2">
    <source>
        <dbReference type="ARBA" id="ARBA00022475"/>
    </source>
</evidence>
<evidence type="ECO:0000256" key="5">
    <source>
        <dbReference type="ARBA" id="ARBA00029447"/>
    </source>
</evidence>
<gene>
    <name evidence="11" type="ORF">BFG57_15520</name>
</gene>
<keyword evidence="8" id="KW-0812">Transmembrane</keyword>
<proteinExistence type="inferred from homology"/>
<feature type="coiled-coil region" evidence="7">
    <location>
        <begin position="444"/>
        <end position="471"/>
    </location>
</feature>
<dbReference type="Gene3D" id="1.10.287.950">
    <property type="entry name" value="Methyl-accepting chemotaxis protein"/>
    <property type="match status" value="1"/>
</dbReference>
<keyword evidence="12" id="KW-1185">Reference proteome</keyword>
<keyword evidence="8" id="KW-1133">Transmembrane helix</keyword>
<evidence type="ECO:0000313" key="11">
    <source>
        <dbReference type="EMBL" id="OEH92542.1"/>
    </source>
</evidence>
<feature type="transmembrane region" description="Helical" evidence="8">
    <location>
        <begin position="286"/>
        <end position="306"/>
    </location>
</feature>
<reference evidence="11 12" key="1">
    <citation type="submission" date="2016-08" db="EMBL/GenBank/DDBJ databases">
        <title>Genome of Bacillus solimangrovi GH2-4.</title>
        <authorList>
            <person name="Lim S."/>
            <person name="Kim B.-C."/>
        </authorList>
    </citation>
    <scope>NUCLEOTIDE SEQUENCE [LARGE SCALE GENOMIC DNA]</scope>
    <source>
        <strain evidence="11 12">GH2-4</strain>
    </source>
</reference>
<dbReference type="Gene3D" id="6.10.340.10">
    <property type="match status" value="1"/>
</dbReference>
<dbReference type="SMART" id="SM00283">
    <property type="entry name" value="MA"/>
    <property type="match status" value="1"/>
</dbReference>
<evidence type="ECO:0000256" key="6">
    <source>
        <dbReference type="PROSITE-ProRule" id="PRU00284"/>
    </source>
</evidence>
<keyword evidence="4 6" id="KW-0807">Transducer</keyword>
<keyword evidence="2" id="KW-1003">Cell membrane</keyword>
<feature type="domain" description="HAMP" evidence="10">
    <location>
        <begin position="307"/>
        <end position="361"/>
    </location>
</feature>
<dbReference type="RefSeq" id="WP_069717467.1">
    <property type="nucleotide sequence ID" value="NZ_MJEH01000026.1"/>
</dbReference>
<dbReference type="EMBL" id="MJEH01000026">
    <property type="protein sequence ID" value="OEH92542.1"/>
    <property type="molecule type" value="Genomic_DNA"/>
</dbReference>
<dbReference type="PROSITE" id="PS50885">
    <property type="entry name" value="HAMP"/>
    <property type="match status" value="1"/>
</dbReference>
<comment type="subcellular location">
    <subcellularLocation>
        <location evidence="1">Cell membrane</location>
    </subcellularLocation>
</comment>
<evidence type="ECO:0000259" key="9">
    <source>
        <dbReference type="PROSITE" id="PS50111"/>
    </source>
</evidence>
<dbReference type="Pfam" id="PF00015">
    <property type="entry name" value="MCPsignal"/>
    <property type="match status" value="1"/>
</dbReference>
<evidence type="ECO:0000313" key="12">
    <source>
        <dbReference type="Proteomes" id="UP000095209"/>
    </source>
</evidence>
<dbReference type="OrthoDB" id="369835at2"/>
<dbReference type="AlphaFoldDB" id="A0A1E5LEQ3"/>
<dbReference type="PANTHER" id="PTHR32089">
    <property type="entry name" value="METHYL-ACCEPTING CHEMOTAXIS PROTEIN MCPB"/>
    <property type="match status" value="1"/>
</dbReference>
<feature type="domain" description="Methyl-accepting transducer" evidence="9">
    <location>
        <begin position="380"/>
        <end position="616"/>
    </location>
</feature>
<evidence type="ECO:0000256" key="3">
    <source>
        <dbReference type="ARBA" id="ARBA00023136"/>
    </source>
</evidence>
<comment type="caution">
    <text evidence="11">The sequence shown here is derived from an EMBL/GenBank/DDBJ whole genome shotgun (WGS) entry which is preliminary data.</text>
</comment>
<evidence type="ECO:0000256" key="7">
    <source>
        <dbReference type="SAM" id="Coils"/>
    </source>
</evidence>
<dbReference type="STRING" id="1305675.BFG57_15520"/>
<dbReference type="SMART" id="SM00304">
    <property type="entry name" value="HAMP"/>
    <property type="match status" value="1"/>
</dbReference>
<evidence type="ECO:0000256" key="1">
    <source>
        <dbReference type="ARBA" id="ARBA00004236"/>
    </source>
</evidence>
<comment type="similarity">
    <text evidence="5">Belongs to the methyl-accepting chemotaxis (MCP) protein family.</text>
</comment>
<dbReference type="InterPro" id="IPR003660">
    <property type="entry name" value="HAMP_dom"/>
</dbReference>
<dbReference type="SUPFAM" id="SSF58104">
    <property type="entry name" value="Methyl-accepting chemotaxis protein (MCP) signaling domain"/>
    <property type="match status" value="1"/>
</dbReference>
<dbReference type="GO" id="GO:0007165">
    <property type="term" value="P:signal transduction"/>
    <property type="evidence" value="ECO:0007669"/>
    <property type="project" value="UniProtKB-KW"/>
</dbReference>
<dbReference type="Proteomes" id="UP000095209">
    <property type="component" value="Unassembled WGS sequence"/>
</dbReference>
<feature type="transmembrane region" description="Helical" evidence="8">
    <location>
        <begin position="12"/>
        <end position="31"/>
    </location>
</feature>